<dbReference type="Proteomes" id="UP000183832">
    <property type="component" value="Unassembled WGS sequence"/>
</dbReference>
<evidence type="ECO:0000256" key="5">
    <source>
        <dbReference type="ARBA" id="ARBA00023136"/>
    </source>
</evidence>
<dbReference type="InterPro" id="IPR050799">
    <property type="entry name" value="ZIP_Transporter"/>
</dbReference>
<keyword evidence="8" id="KW-1185">Reference proteome</keyword>
<dbReference type="InterPro" id="IPR003689">
    <property type="entry name" value="ZIP"/>
</dbReference>
<dbReference type="GO" id="GO:0005886">
    <property type="term" value="C:plasma membrane"/>
    <property type="evidence" value="ECO:0007669"/>
    <property type="project" value="TreeGrafter"/>
</dbReference>
<dbReference type="Pfam" id="PF02535">
    <property type="entry name" value="Zip"/>
    <property type="match status" value="1"/>
</dbReference>
<dbReference type="PANTHER" id="PTHR12191">
    <property type="entry name" value="SOLUTE CARRIER FAMILY 39"/>
    <property type="match status" value="1"/>
</dbReference>
<keyword evidence="3 6" id="KW-0812">Transmembrane</keyword>
<organism evidence="7 8">
    <name type="scientific">Clunio marinus</name>
    <dbReference type="NCBI Taxonomy" id="568069"/>
    <lineage>
        <taxon>Eukaryota</taxon>
        <taxon>Metazoa</taxon>
        <taxon>Ecdysozoa</taxon>
        <taxon>Arthropoda</taxon>
        <taxon>Hexapoda</taxon>
        <taxon>Insecta</taxon>
        <taxon>Pterygota</taxon>
        <taxon>Neoptera</taxon>
        <taxon>Endopterygota</taxon>
        <taxon>Diptera</taxon>
        <taxon>Nematocera</taxon>
        <taxon>Chironomoidea</taxon>
        <taxon>Chironomidae</taxon>
        <taxon>Clunio</taxon>
    </lineage>
</organism>
<evidence type="ECO:0000256" key="3">
    <source>
        <dbReference type="ARBA" id="ARBA00022692"/>
    </source>
</evidence>
<reference evidence="7 8" key="1">
    <citation type="submission" date="2015-04" db="EMBL/GenBank/DDBJ databases">
        <authorList>
            <person name="Syromyatnikov M.Y."/>
            <person name="Popov V.N."/>
        </authorList>
    </citation>
    <scope>NUCLEOTIDE SEQUENCE [LARGE SCALE GENOMIC DNA]</scope>
</reference>
<dbReference type="STRING" id="568069.A0A1J1HVW1"/>
<dbReference type="GO" id="GO:0071578">
    <property type="term" value="P:zinc ion import across plasma membrane"/>
    <property type="evidence" value="ECO:0007669"/>
    <property type="project" value="TreeGrafter"/>
</dbReference>
<evidence type="ECO:0000313" key="7">
    <source>
        <dbReference type="EMBL" id="CRK92157.1"/>
    </source>
</evidence>
<comment type="subcellular location">
    <subcellularLocation>
        <location evidence="1">Membrane</location>
        <topology evidence="1">Multi-pass membrane protein</topology>
    </subcellularLocation>
</comment>
<dbReference type="GO" id="GO:0030003">
    <property type="term" value="P:intracellular monoatomic cation homeostasis"/>
    <property type="evidence" value="ECO:0007669"/>
    <property type="project" value="TreeGrafter"/>
</dbReference>
<dbReference type="EMBL" id="CVRI01000024">
    <property type="protein sequence ID" value="CRK92157.1"/>
    <property type="molecule type" value="Genomic_DNA"/>
</dbReference>
<dbReference type="AlphaFoldDB" id="A0A1J1HVW1"/>
<feature type="transmembrane region" description="Helical" evidence="6">
    <location>
        <begin position="47"/>
        <end position="72"/>
    </location>
</feature>
<protein>
    <submittedName>
        <fullName evidence="7">CLUMA_CG005766, isoform A</fullName>
    </submittedName>
</protein>
<sequence>MCFGILIGETPETTQWVFAVAAGLFIYIALVDMMPELSAPKTKDENFSIIQFVLQLSGMLSGFGAMLLIAIYEEKLETLFTA</sequence>
<keyword evidence="4 6" id="KW-1133">Transmembrane helix</keyword>
<evidence type="ECO:0000256" key="2">
    <source>
        <dbReference type="ARBA" id="ARBA00006939"/>
    </source>
</evidence>
<proteinExistence type="inferred from homology"/>
<comment type="similarity">
    <text evidence="2">Belongs to the ZIP transporter (TC 2.A.5) family.</text>
</comment>
<evidence type="ECO:0000256" key="6">
    <source>
        <dbReference type="SAM" id="Phobius"/>
    </source>
</evidence>
<feature type="transmembrane region" description="Helical" evidence="6">
    <location>
        <begin position="16"/>
        <end position="35"/>
    </location>
</feature>
<dbReference type="GO" id="GO:0140410">
    <property type="term" value="F:monoatomic cation:bicarbonate symporter activity"/>
    <property type="evidence" value="ECO:0007669"/>
    <property type="project" value="TreeGrafter"/>
</dbReference>
<gene>
    <name evidence="7" type="ORF">CLUMA_CG005766</name>
</gene>
<dbReference type="GO" id="GO:0005385">
    <property type="term" value="F:zinc ion transmembrane transporter activity"/>
    <property type="evidence" value="ECO:0007669"/>
    <property type="project" value="TreeGrafter"/>
</dbReference>
<dbReference type="PANTHER" id="PTHR12191:SF37">
    <property type="entry name" value="ZINC TRANSPORTER FOI"/>
    <property type="match status" value="1"/>
</dbReference>
<dbReference type="OrthoDB" id="10265193at2759"/>
<evidence type="ECO:0000313" key="8">
    <source>
        <dbReference type="Proteomes" id="UP000183832"/>
    </source>
</evidence>
<name>A0A1J1HVW1_9DIPT</name>
<evidence type="ECO:0000256" key="4">
    <source>
        <dbReference type="ARBA" id="ARBA00022989"/>
    </source>
</evidence>
<evidence type="ECO:0000256" key="1">
    <source>
        <dbReference type="ARBA" id="ARBA00004141"/>
    </source>
</evidence>
<keyword evidence="5 6" id="KW-0472">Membrane</keyword>
<accession>A0A1J1HVW1</accession>